<accession>A0A426ZM52</accession>
<reference evidence="2 3" key="1">
    <citation type="journal article" date="2014" name="Agronomy (Basel)">
        <title>A Draft Genome Sequence for Ensete ventricosum, the Drought-Tolerant Tree Against Hunger.</title>
        <authorList>
            <person name="Harrison J."/>
            <person name="Moore K.A."/>
            <person name="Paszkiewicz K."/>
            <person name="Jones T."/>
            <person name="Grant M."/>
            <person name="Ambacheew D."/>
            <person name="Muzemil S."/>
            <person name="Studholme D.J."/>
        </authorList>
    </citation>
    <scope>NUCLEOTIDE SEQUENCE [LARGE SCALE GENOMIC DNA]</scope>
</reference>
<evidence type="ECO:0000313" key="3">
    <source>
        <dbReference type="Proteomes" id="UP000287651"/>
    </source>
</evidence>
<sequence>VSLPVHVGSTPRLHRFLPTEASDASSHTCGRRRTHYDQTRHSPAFGCSIKDCGTGSFHSRLQTPSEIDGDGQELDGMLRRPTVHEAGMAACSSGDRLRRCLRDHPGKSRAPPGTPTPPPPPPAHLVGRAHEPRPRFRRRRHAPQRADQGEDGRDRRLLAAAGARAAGRASTSGRLFCLLLWSLLVAGNWVRRAVCDAGSEDGRLRPQGRSSRLWCAADDLGQVRLDYKQSNLYIELHRATSIHH</sequence>
<dbReference type="EMBL" id="AMZH03005950">
    <property type="protein sequence ID" value="RRT65066.1"/>
    <property type="molecule type" value="Genomic_DNA"/>
</dbReference>
<dbReference type="Proteomes" id="UP000287651">
    <property type="component" value="Unassembled WGS sequence"/>
</dbReference>
<feature type="compositionally biased region" description="Basic and acidic residues" evidence="1">
    <location>
        <begin position="95"/>
        <end position="106"/>
    </location>
</feature>
<evidence type="ECO:0000256" key="1">
    <source>
        <dbReference type="SAM" id="MobiDB-lite"/>
    </source>
</evidence>
<organism evidence="2 3">
    <name type="scientific">Ensete ventricosum</name>
    <name type="common">Abyssinian banana</name>
    <name type="synonym">Musa ensete</name>
    <dbReference type="NCBI Taxonomy" id="4639"/>
    <lineage>
        <taxon>Eukaryota</taxon>
        <taxon>Viridiplantae</taxon>
        <taxon>Streptophyta</taxon>
        <taxon>Embryophyta</taxon>
        <taxon>Tracheophyta</taxon>
        <taxon>Spermatophyta</taxon>
        <taxon>Magnoliopsida</taxon>
        <taxon>Liliopsida</taxon>
        <taxon>Zingiberales</taxon>
        <taxon>Musaceae</taxon>
        <taxon>Ensete</taxon>
    </lineage>
</organism>
<evidence type="ECO:0000313" key="2">
    <source>
        <dbReference type="EMBL" id="RRT65066.1"/>
    </source>
</evidence>
<comment type="caution">
    <text evidence="2">The sequence shown here is derived from an EMBL/GenBank/DDBJ whole genome shotgun (WGS) entry which is preliminary data.</text>
</comment>
<name>A0A426ZM52_ENSVE</name>
<feature type="compositionally biased region" description="Pro residues" evidence="1">
    <location>
        <begin position="112"/>
        <end position="123"/>
    </location>
</feature>
<proteinExistence type="predicted"/>
<gene>
    <name evidence="2" type="ORF">B296_00027736</name>
</gene>
<dbReference type="AlphaFoldDB" id="A0A426ZM52"/>
<feature type="non-terminal residue" evidence="2">
    <location>
        <position position="1"/>
    </location>
</feature>
<feature type="region of interest" description="Disordered" evidence="1">
    <location>
        <begin position="94"/>
        <end position="154"/>
    </location>
</feature>
<protein>
    <submittedName>
        <fullName evidence="2">Uncharacterized protein</fullName>
    </submittedName>
</protein>